<keyword evidence="2" id="KW-1185">Reference proteome</keyword>
<gene>
    <name evidence="1" type="ORF">FE633_17545</name>
</gene>
<accession>A0A5R9FS74</accession>
<dbReference type="AlphaFoldDB" id="A0A5R9FS74"/>
<comment type="caution">
    <text evidence="1">The sequence shown here is derived from an EMBL/GenBank/DDBJ whole genome shotgun (WGS) entry which is preliminary data.</text>
</comment>
<name>A0A5R9FS74_9ACTN</name>
<organism evidence="1 2">
    <name type="scientific">Streptomyces montanus</name>
    <dbReference type="NCBI Taxonomy" id="2580423"/>
    <lineage>
        <taxon>Bacteria</taxon>
        <taxon>Bacillati</taxon>
        <taxon>Actinomycetota</taxon>
        <taxon>Actinomycetes</taxon>
        <taxon>Kitasatosporales</taxon>
        <taxon>Streptomycetaceae</taxon>
        <taxon>Streptomyces</taxon>
    </lineage>
</organism>
<reference evidence="1 2" key="1">
    <citation type="submission" date="2019-05" db="EMBL/GenBank/DDBJ databases">
        <title>Streptomyces sp. NEAU-C151, a novel actinomycete isolated from soil.</title>
        <authorList>
            <person name="Han L."/>
            <person name="Jiang H."/>
        </authorList>
    </citation>
    <scope>NUCLEOTIDE SEQUENCE [LARGE SCALE GENOMIC DNA]</scope>
    <source>
        <strain evidence="1 2">NEAU-C151</strain>
    </source>
</reference>
<protein>
    <submittedName>
        <fullName evidence="1">Uncharacterized protein</fullName>
    </submittedName>
</protein>
<proteinExistence type="predicted"/>
<sequence>MNVPFHDMTAREQNETRAEWAHEALRAFDERSSQNYFGKPASDTTNDVLMETGGDLVCALMHLARLIGADPSALLEKGRNDFDSDVREESQ</sequence>
<evidence type="ECO:0000313" key="2">
    <source>
        <dbReference type="Proteomes" id="UP000305906"/>
    </source>
</evidence>
<dbReference type="Proteomes" id="UP000305906">
    <property type="component" value="Unassembled WGS sequence"/>
</dbReference>
<dbReference type="RefSeq" id="WP_138046105.1">
    <property type="nucleotide sequence ID" value="NZ_VBZC01000017.1"/>
</dbReference>
<dbReference type="EMBL" id="VBZC01000017">
    <property type="protein sequence ID" value="TLS44946.1"/>
    <property type="molecule type" value="Genomic_DNA"/>
</dbReference>
<evidence type="ECO:0000313" key="1">
    <source>
        <dbReference type="EMBL" id="TLS44946.1"/>
    </source>
</evidence>